<dbReference type="Proteomes" id="UP001229346">
    <property type="component" value="Unassembled WGS sequence"/>
</dbReference>
<dbReference type="InterPro" id="IPR037261">
    <property type="entry name" value="YonK_sf"/>
</dbReference>
<gene>
    <name evidence="1" type="ORF">J2T15_002009</name>
</gene>
<proteinExistence type="predicted"/>
<protein>
    <submittedName>
        <fullName evidence="1">Uncharacterized protein</fullName>
    </submittedName>
</protein>
<dbReference type="Gene3D" id="6.20.120.10">
    <property type="match status" value="1"/>
</dbReference>
<organism evidence="1 2">
    <name type="scientific">Paenibacillus harenae</name>
    <dbReference type="NCBI Taxonomy" id="306543"/>
    <lineage>
        <taxon>Bacteria</taxon>
        <taxon>Bacillati</taxon>
        <taxon>Bacillota</taxon>
        <taxon>Bacilli</taxon>
        <taxon>Bacillales</taxon>
        <taxon>Paenibacillaceae</taxon>
        <taxon>Paenibacillus</taxon>
    </lineage>
</organism>
<reference evidence="1 2" key="1">
    <citation type="submission" date="2023-07" db="EMBL/GenBank/DDBJ databases">
        <title>Sorghum-associated microbial communities from plants grown in Nebraska, USA.</title>
        <authorList>
            <person name="Schachtman D."/>
        </authorList>
    </citation>
    <scope>NUCLEOTIDE SEQUENCE [LARGE SCALE GENOMIC DNA]</scope>
    <source>
        <strain evidence="1 2">CC482</strain>
    </source>
</reference>
<sequence>MSSITLTVDGEKVNEMPSDITAIFKERREKSIFLNIEYNRIDLNCHFFSEEEIELDISPTGIKDITEVKSLLDFMEILAELLGKSVSISIENDKQVPLITVNKNGEYFTYY</sequence>
<dbReference type="RefSeq" id="WP_307203444.1">
    <property type="nucleotide sequence ID" value="NZ_JAUSSU010000003.1"/>
</dbReference>
<evidence type="ECO:0000313" key="1">
    <source>
        <dbReference type="EMBL" id="MDQ0112574.1"/>
    </source>
</evidence>
<dbReference type="EMBL" id="JAUSSU010000003">
    <property type="protein sequence ID" value="MDQ0112574.1"/>
    <property type="molecule type" value="Genomic_DNA"/>
</dbReference>
<accession>A0ABT9U293</accession>
<name>A0ABT9U293_PAEHA</name>
<keyword evidence="2" id="KW-1185">Reference proteome</keyword>
<evidence type="ECO:0000313" key="2">
    <source>
        <dbReference type="Proteomes" id="UP001229346"/>
    </source>
</evidence>
<comment type="caution">
    <text evidence="1">The sequence shown here is derived from an EMBL/GenBank/DDBJ whole genome shotgun (WGS) entry which is preliminary data.</text>
</comment>